<keyword evidence="2" id="KW-0698">rRNA processing</keyword>
<evidence type="ECO:0000313" key="6">
    <source>
        <dbReference type="EMBL" id="KAA8499489.1"/>
    </source>
</evidence>
<dbReference type="EMBL" id="VRMN01000001">
    <property type="protein sequence ID" value="KAA8499489.1"/>
    <property type="molecule type" value="Genomic_DNA"/>
</dbReference>
<proteinExistence type="predicted"/>
<dbReference type="PANTHER" id="PTHR23271:SF1">
    <property type="entry name" value="U3 SMALL NUCLEOLAR RNA-ASSOCIATED PROTEIN 6 HOMOLOG"/>
    <property type="match status" value="1"/>
</dbReference>
<evidence type="ECO:0000313" key="7">
    <source>
        <dbReference type="Proteomes" id="UP000324585"/>
    </source>
</evidence>
<protein>
    <submittedName>
        <fullName evidence="6">U3 small nucleolar RNA-associated protein 6</fullName>
    </submittedName>
</protein>
<dbReference type="GO" id="GO:0032040">
    <property type="term" value="C:small-subunit processome"/>
    <property type="evidence" value="ECO:0007669"/>
    <property type="project" value="TreeGrafter"/>
</dbReference>
<evidence type="ECO:0000256" key="2">
    <source>
        <dbReference type="ARBA" id="ARBA00022552"/>
    </source>
</evidence>
<dbReference type="InterPro" id="IPR013949">
    <property type="entry name" value="Utp6"/>
</dbReference>
<evidence type="ECO:0000259" key="5">
    <source>
        <dbReference type="Pfam" id="PF08640"/>
    </source>
</evidence>
<dbReference type="InterPro" id="IPR011990">
    <property type="entry name" value="TPR-like_helical_dom_sf"/>
</dbReference>
<dbReference type="PANTHER" id="PTHR23271">
    <property type="entry name" value="HEPATOCELLULAR CARCINOMA-ASSOCIATED ANTIGEN 66"/>
    <property type="match status" value="1"/>
</dbReference>
<dbReference type="AlphaFoldDB" id="A0A5J4Z610"/>
<comment type="caution">
    <text evidence="6">The sequence shown here is derived from an EMBL/GenBank/DDBJ whole genome shotgun (WGS) entry which is preliminary data.</text>
</comment>
<feature type="domain" description="U3 small nucleolar RNA-associated protein 6 N-terminal" evidence="5">
    <location>
        <begin position="9"/>
        <end position="80"/>
    </location>
</feature>
<dbReference type="GO" id="GO:0000462">
    <property type="term" value="P:maturation of SSU-rRNA from tricistronic rRNA transcript (SSU-rRNA, 5.8S rRNA, LSU-rRNA)"/>
    <property type="evidence" value="ECO:0007669"/>
    <property type="project" value="InterPro"/>
</dbReference>
<evidence type="ECO:0000256" key="1">
    <source>
        <dbReference type="ARBA" id="ARBA00004604"/>
    </source>
</evidence>
<keyword evidence="3" id="KW-0677">Repeat</keyword>
<dbReference type="GO" id="GO:0030515">
    <property type="term" value="F:snoRNA binding"/>
    <property type="evidence" value="ECO:0007669"/>
    <property type="project" value="InterPro"/>
</dbReference>
<reference evidence="7" key="1">
    <citation type="journal article" date="2019" name="Nat. Commun.">
        <title>Expansion of phycobilisome linker gene families in mesophilic red algae.</title>
        <authorList>
            <person name="Lee J."/>
            <person name="Kim D."/>
            <person name="Bhattacharya D."/>
            <person name="Yoon H.S."/>
        </authorList>
    </citation>
    <scope>NUCLEOTIDE SEQUENCE [LARGE SCALE GENOMIC DNA]</scope>
    <source>
        <strain evidence="7">CCMP 1328</strain>
    </source>
</reference>
<dbReference type="OrthoDB" id="28112at2759"/>
<accession>A0A5J4Z610</accession>
<evidence type="ECO:0000256" key="4">
    <source>
        <dbReference type="ARBA" id="ARBA00023242"/>
    </source>
</evidence>
<keyword evidence="7" id="KW-1185">Reference proteome</keyword>
<dbReference type="InterPro" id="IPR055347">
    <property type="entry name" value="UTP6_N"/>
</dbReference>
<sequence length="636" mass="71945">MGDVVNRLLEKGVVELKLLEKRRVLDAAEIRQVVRQRRGHEQRLLRGDVQPQQYLDYVEYEKALQRLIQRRCRKKSVHPKVSAKLDGLWRRRVIYLFNRTLRRFPADEQLWLEFLRHCATTGSTRATSRIFSRALAVLPLSEKLWVASFSWHMDHSPDSSHARSIALTAMRMLPTSALIYKAYFDLEVAFFVKLFTRRKTLGLLGDNARQDPTEVGNGKHEDELLALAQETDFWKGAVPLAVFKQATENVDLRQEFNDENGNEAGTRARYFASYLNFVNTVPYCIPELAAQLRAILLQNFAGSAAVHAAVAESVRRDEIAQGLSPVLAIQRGVEHFKASLVKHASSDLYEEFIEFIQRFSAPQHGAADVLPDVRALVQEASDKHGFDNIHVSGLMLETTEECDAKEKERLRHIAENELRESLDQWSPESFRLSRNGVHTHVEVTTILERWKAHLGAIPPSLPASLCTRLRDALRVLCSGLHHAAREFSSQCELVRAWLEWELRSQLSSNAQAAVDGGDGDVSFINVVHHVAGNSLSSTATEAVLLGALELLRNQENLESPRIVEATLRKLTLQVYDELFRLLPRSVENPALSVDYIILLRKSGQAVRAHQLYRSALRCAANAALFEERLCAADAHR</sequence>
<name>A0A5J4Z610_PORPP</name>
<gene>
    <name evidence="6" type="ORF">FVE85_7074</name>
</gene>
<dbReference type="SUPFAM" id="SSF48452">
    <property type="entry name" value="TPR-like"/>
    <property type="match status" value="1"/>
</dbReference>
<organism evidence="6 7">
    <name type="scientific">Porphyridium purpureum</name>
    <name type="common">Red alga</name>
    <name type="synonym">Porphyridium cruentum</name>
    <dbReference type="NCBI Taxonomy" id="35688"/>
    <lineage>
        <taxon>Eukaryota</taxon>
        <taxon>Rhodophyta</taxon>
        <taxon>Bangiophyceae</taxon>
        <taxon>Porphyridiales</taxon>
        <taxon>Porphyridiaceae</taxon>
        <taxon>Porphyridium</taxon>
    </lineage>
</organism>
<comment type="subcellular location">
    <subcellularLocation>
        <location evidence="1">Nucleus</location>
        <location evidence="1">Nucleolus</location>
    </subcellularLocation>
</comment>
<keyword evidence="4" id="KW-0539">Nucleus</keyword>
<dbReference type="Gene3D" id="1.25.40.10">
    <property type="entry name" value="Tetratricopeptide repeat domain"/>
    <property type="match status" value="1"/>
</dbReference>
<dbReference type="Pfam" id="PF08640">
    <property type="entry name" value="U3_assoc_6"/>
    <property type="match status" value="1"/>
</dbReference>
<dbReference type="Proteomes" id="UP000324585">
    <property type="component" value="Unassembled WGS sequence"/>
</dbReference>
<dbReference type="GO" id="GO:0034388">
    <property type="term" value="C:Pwp2p-containing subcomplex of 90S preribosome"/>
    <property type="evidence" value="ECO:0007669"/>
    <property type="project" value="TreeGrafter"/>
</dbReference>
<evidence type="ECO:0000256" key="3">
    <source>
        <dbReference type="ARBA" id="ARBA00022737"/>
    </source>
</evidence>